<gene>
    <name evidence="2" type="ORF">KHA97_22060</name>
</gene>
<comment type="caution">
    <text evidence="2">The sequence shown here is derived from an EMBL/GenBank/DDBJ whole genome shotgun (WGS) entry which is preliminary data.</text>
</comment>
<keyword evidence="3" id="KW-1185">Reference proteome</keyword>
<dbReference type="InterPro" id="IPR010981">
    <property type="entry name" value="SinR/SinI_dimer_dom"/>
</dbReference>
<evidence type="ECO:0000313" key="2">
    <source>
        <dbReference type="EMBL" id="MBS4197731.1"/>
    </source>
</evidence>
<name>A0A942TJ51_9BACI</name>
<dbReference type="GO" id="GO:0046983">
    <property type="term" value="F:protein dimerization activity"/>
    <property type="evidence" value="ECO:0007669"/>
    <property type="project" value="InterPro"/>
</dbReference>
<accession>A0A942TJ51</accession>
<dbReference type="InterPro" id="IPR036281">
    <property type="entry name" value="SinR/SinI_dimer_dom_sf"/>
</dbReference>
<dbReference type="GO" id="GO:0006355">
    <property type="term" value="P:regulation of DNA-templated transcription"/>
    <property type="evidence" value="ECO:0007669"/>
    <property type="project" value="InterPro"/>
</dbReference>
<organism evidence="2 3">
    <name type="scientific">Lederbergia citri</name>
    <dbReference type="NCBI Taxonomy" id="2833580"/>
    <lineage>
        <taxon>Bacteria</taxon>
        <taxon>Bacillati</taxon>
        <taxon>Bacillota</taxon>
        <taxon>Bacilli</taxon>
        <taxon>Bacillales</taxon>
        <taxon>Bacillaceae</taxon>
        <taxon>Lederbergia</taxon>
    </lineage>
</organism>
<feature type="domain" description="Sin" evidence="1">
    <location>
        <begin position="2"/>
        <end position="40"/>
    </location>
</feature>
<dbReference type="PROSITE" id="PS51500">
    <property type="entry name" value="SIN"/>
    <property type="match status" value="1"/>
</dbReference>
<sequence length="48" mass="5660">MTEKNSLDLQLDQEWVLLIKLAKNQGLSIDYVRNFLKEKNREVNIGQN</sequence>
<dbReference type="Proteomes" id="UP000681414">
    <property type="component" value="Unassembled WGS sequence"/>
</dbReference>
<protein>
    <submittedName>
        <fullName evidence="2">Anti-repressor SinI family protein</fullName>
    </submittedName>
</protein>
<dbReference type="SUPFAM" id="SSF47406">
    <property type="entry name" value="SinR repressor dimerisation domain-like"/>
    <property type="match status" value="1"/>
</dbReference>
<dbReference type="Pfam" id="PF08671">
    <property type="entry name" value="SinI"/>
    <property type="match status" value="1"/>
</dbReference>
<evidence type="ECO:0000259" key="1">
    <source>
        <dbReference type="PROSITE" id="PS51500"/>
    </source>
</evidence>
<reference evidence="2 3" key="1">
    <citation type="submission" date="2021-05" db="EMBL/GenBank/DDBJ databases">
        <title>Novel Bacillus species.</title>
        <authorList>
            <person name="Liu G."/>
        </authorList>
    </citation>
    <scope>NUCLEOTIDE SEQUENCE [LARGE SCALE GENOMIC DNA]</scope>
    <source>
        <strain evidence="3">FJAT-49780</strain>
    </source>
</reference>
<dbReference type="EMBL" id="JAGYPG010000005">
    <property type="protein sequence ID" value="MBS4197731.1"/>
    <property type="molecule type" value="Genomic_DNA"/>
</dbReference>
<evidence type="ECO:0000313" key="3">
    <source>
        <dbReference type="Proteomes" id="UP000681414"/>
    </source>
</evidence>
<proteinExistence type="predicted"/>
<dbReference type="AlphaFoldDB" id="A0A942TJ51"/>